<dbReference type="InterPro" id="IPR036676">
    <property type="entry name" value="PurM-like_C_sf"/>
</dbReference>
<keyword evidence="9" id="KW-1185">Reference proteome</keyword>
<evidence type="ECO:0000256" key="3">
    <source>
        <dbReference type="ARBA" id="ARBA00022777"/>
    </source>
</evidence>
<dbReference type="Gene3D" id="3.30.1330.10">
    <property type="entry name" value="PurM-like, N-terminal domain"/>
    <property type="match status" value="1"/>
</dbReference>
<dbReference type="FunFam" id="3.30.1330.10:FF:000014">
    <property type="entry name" value="Selenophosphate synthetase 2"/>
    <property type="match status" value="1"/>
</dbReference>
<dbReference type="Pfam" id="PF00586">
    <property type="entry name" value="AIRS"/>
    <property type="match status" value="1"/>
</dbReference>
<evidence type="ECO:0000256" key="6">
    <source>
        <dbReference type="SAM" id="MobiDB-lite"/>
    </source>
</evidence>
<evidence type="ECO:0000256" key="2">
    <source>
        <dbReference type="ARBA" id="ARBA00022741"/>
    </source>
</evidence>
<dbReference type="SUPFAM" id="SSF55326">
    <property type="entry name" value="PurM N-terminal domain-like"/>
    <property type="match status" value="1"/>
</dbReference>
<evidence type="ECO:0000259" key="7">
    <source>
        <dbReference type="Pfam" id="PF00586"/>
    </source>
</evidence>
<dbReference type="WBParaSite" id="PSAMB.scaffold1238size33945.g11889.t1">
    <property type="protein sequence ID" value="PSAMB.scaffold1238size33945.g11889.t1"/>
    <property type="gene ID" value="PSAMB.scaffold1238size33945.g11889"/>
</dbReference>
<reference evidence="10" key="1">
    <citation type="submission" date="2022-11" db="UniProtKB">
        <authorList>
            <consortium name="WormBaseParasite"/>
        </authorList>
    </citation>
    <scope>IDENTIFICATION</scope>
</reference>
<dbReference type="CDD" id="cd02195">
    <property type="entry name" value="SelD"/>
    <property type="match status" value="1"/>
</dbReference>
<dbReference type="GO" id="GO:0005524">
    <property type="term" value="F:ATP binding"/>
    <property type="evidence" value="ECO:0007669"/>
    <property type="project" value="UniProtKB-KW"/>
</dbReference>
<dbReference type="Pfam" id="PF02769">
    <property type="entry name" value="AIRS_C"/>
    <property type="match status" value="1"/>
</dbReference>
<dbReference type="GO" id="GO:0016260">
    <property type="term" value="P:selenocysteine biosynthetic process"/>
    <property type="evidence" value="ECO:0007669"/>
    <property type="project" value="TreeGrafter"/>
</dbReference>
<dbReference type="GO" id="GO:0005737">
    <property type="term" value="C:cytoplasm"/>
    <property type="evidence" value="ECO:0007669"/>
    <property type="project" value="TreeGrafter"/>
</dbReference>
<dbReference type="PANTHER" id="PTHR10256:SF0">
    <property type="entry name" value="INACTIVE SELENIDE, WATER DIKINASE-LIKE PROTEIN-RELATED"/>
    <property type="match status" value="1"/>
</dbReference>
<keyword evidence="4" id="KW-0067">ATP-binding</keyword>
<proteinExistence type="predicted"/>
<dbReference type="PANTHER" id="PTHR10256">
    <property type="entry name" value="SELENIDE, WATER DIKINASE"/>
    <property type="match status" value="1"/>
</dbReference>
<dbReference type="InterPro" id="IPR010918">
    <property type="entry name" value="PurM-like_C_dom"/>
</dbReference>
<organism evidence="9 10">
    <name type="scientific">Plectus sambesii</name>
    <dbReference type="NCBI Taxonomy" id="2011161"/>
    <lineage>
        <taxon>Eukaryota</taxon>
        <taxon>Metazoa</taxon>
        <taxon>Ecdysozoa</taxon>
        <taxon>Nematoda</taxon>
        <taxon>Chromadorea</taxon>
        <taxon>Plectida</taxon>
        <taxon>Plectina</taxon>
        <taxon>Plectoidea</taxon>
        <taxon>Plectidae</taxon>
        <taxon>Plectus</taxon>
    </lineage>
</organism>
<evidence type="ECO:0000256" key="5">
    <source>
        <dbReference type="ARBA" id="ARBA00023266"/>
    </source>
</evidence>
<dbReference type="InterPro" id="IPR016188">
    <property type="entry name" value="PurM-like_N"/>
</dbReference>
<dbReference type="NCBIfam" id="TIGR00476">
    <property type="entry name" value="selD"/>
    <property type="match status" value="1"/>
</dbReference>
<feature type="domain" description="PurM-like C-terminal" evidence="8">
    <location>
        <begin position="212"/>
        <end position="384"/>
    </location>
</feature>
<evidence type="ECO:0000256" key="1">
    <source>
        <dbReference type="ARBA" id="ARBA00022679"/>
    </source>
</evidence>
<feature type="compositionally biased region" description="Low complexity" evidence="6">
    <location>
        <begin position="52"/>
        <end position="71"/>
    </location>
</feature>
<dbReference type="InterPro" id="IPR004536">
    <property type="entry name" value="SPS/SelD"/>
</dbReference>
<evidence type="ECO:0000313" key="9">
    <source>
        <dbReference type="Proteomes" id="UP000887566"/>
    </source>
</evidence>
<evidence type="ECO:0000256" key="4">
    <source>
        <dbReference type="ARBA" id="ARBA00022840"/>
    </source>
</evidence>
<dbReference type="AlphaFoldDB" id="A0A914UU41"/>
<dbReference type="PIRSF" id="PIRSF036407">
    <property type="entry name" value="Selenphspht_syn"/>
    <property type="match status" value="1"/>
</dbReference>
<dbReference type="InterPro" id="IPR036921">
    <property type="entry name" value="PurM-like_N_sf"/>
</dbReference>
<keyword evidence="3" id="KW-0418">Kinase</keyword>
<evidence type="ECO:0000259" key="8">
    <source>
        <dbReference type="Pfam" id="PF02769"/>
    </source>
</evidence>
<sequence>MAEGKILSVTDRILRGFDPSSAGLTRCKVPRETLLKLLEGLEQRGEVHEEVAPTSPGANGASAPSSSPCPAHSQFTSSPSPVIGIGLDSCVIPLRHGNLSLIQTTDFFYPLIDDPYLMGRIACANVLSDLYAMGVVHCDNMLMLLGVSTEMTDSERDIVVPLMLEGFRDCAAEGGTSVQGGQTVKNPWLTIGGVASAVCSREEYVMPDAAVAGDVLVLTKPIGTQVAALAHEWLDKPDRWAKISGVVTEAAAKLAYNRAIYQMARLNRIGAQLLHKYEAHACTDVTGFGLLGHAQNLARVQKSAVSFVIHNLPIIAHMVDVARAASGNLFGLLQGYSAETSGGLLIAMSRQNAIAFCEEIERIEGQPAWIIGVVEAGDRSARIVQPRIIEVPLTDTPDQLW</sequence>
<keyword evidence="2" id="KW-0547">Nucleotide-binding</keyword>
<dbReference type="FunFam" id="3.90.650.10:FF:000010">
    <property type="entry name" value="Selenide, water dikinase"/>
    <property type="match status" value="1"/>
</dbReference>
<keyword evidence="5" id="KW-0711">Selenium</keyword>
<dbReference type="Gene3D" id="3.90.650.10">
    <property type="entry name" value="PurM-like C-terminal domain"/>
    <property type="match status" value="1"/>
</dbReference>
<dbReference type="GO" id="GO:0004756">
    <property type="term" value="F:selenide, water dikinase activity"/>
    <property type="evidence" value="ECO:0007669"/>
    <property type="project" value="TreeGrafter"/>
</dbReference>
<accession>A0A914UU41</accession>
<evidence type="ECO:0000313" key="10">
    <source>
        <dbReference type="WBParaSite" id="PSAMB.scaffold1238size33945.g11889.t1"/>
    </source>
</evidence>
<keyword evidence="1" id="KW-0808">Transferase</keyword>
<feature type="region of interest" description="Disordered" evidence="6">
    <location>
        <begin position="46"/>
        <end position="75"/>
    </location>
</feature>
<name>A0A914UU41_9BILA</name>
<protein>
    <submittedName>
        <fullName evidence="10">Selenide, water dikinase</fullName>
    </submittedName>
</protein>
<dbReference type="SUPFAM" id="SSF56042">
    <property type="entry name" value="PurM C-terminal domain-like"/>
    <property type="match status" value="1"/>
</dbReference>
<dbReference type="Proteomes" id="UP000887566">
    <property type="component" value="Unplaced"/>
</dbReference>
<feature type="domain" description="PurM-like N-terminal" evidence="7">
    <location>
        <begin position="88"/>
        <end position="194"/>
    </location>
</feature>